<dbReference type="InterPro" id="IPR043128">
    <property type="entry name" value="Rev_trsase/Diguanyl_cyclase"/>
</dbReference>
<feature type="transmembrane region" description="Helical" evidence="4">
    <location>
        <begin position="78"/>
        <end position="96"/>
    </location>
</feature>
<dbReference type="SUPFAM" id="SSF55073">
    <property type="entry name" value="Nucleotide cyclase"/>
    <property type="match status" value="1"/>
</dbReference>
<keyword evidence="4" id="KW-0812">Transmembrane</keyword>
<dbReference type="AlphaFoldDB" id="A0A5C5U2D8"/>
<dbReference type="Proteomes" id="UP000315949">
    <property type="component" value="Unassembled WGS sequence"/>
</dbReference>
<dbReference type="PROSITE" id="PS50887">
    <property type="entry name" value="GGDEF"/>
    <property type="match status" value="1"/>
</dbReference>
<evidence type="ECO:0000259" key="5">
    <source>
        <dbReference type="PROSITE" id="PS50887"/>
    </source>
</evidence>
<reference evidence="6 7" key="1">
    <citation type="submission" date="2019-07" db="EMBL/GenBank/DDBJ databases">
        <title>Luteimonas sp. YD-1 nov., isolated from acidic soil.</title>
        <authorList>
            <person name="Zhou J."/>
        </authorList>
    </citation>
    <scope>NUCLEOTIDE SEQUENCE [LARGE SCALE GENOMIC DNA]</scope>
    <source>
        <strain evidence="6 7">YD-1</strain>
    </source>
</reference>
<keyword evidence="4" id="KW-1133">Transmembrane helix</keyword>
<dbReference type="Pfam" id="PF00990">
    <property type="entry name" value="GGDEF"/>
    <property type="match status" value="1"/>
</dbReference>
<dbReference type="InterPro" id="IPR050469">
    <property type="entry name" value="Diguanylate_Cyclase"/>
</dbReference>
<dbReference type="CDD" id="cd01949">
    <property type="entry name" value="GGDEF"/>
    <property type="match status" value="1"/>
</dbReference>
<comment type="cofactor">
    <cofactor evidence="1">
        <name>Mg(2+)</name>
        <dbReference type="ChEBI" id="CHEBI:18420"/>
    </cofactor>
</comment>
<dbReference type="EC" id="2.7.7.65" evidence="2"/>
<dbReference type="InterPro" id="IPR000160">
    <property type="entry name" value="GGDEF_dom"/>
</dbReference>
<comment type="caution">
    <text evidence="6">The sequence shown here is derived from an EMBL/GenBank/DDBJ whole genome shotgun (WGS) entry which is preliminary data.</text>
</comment>
<evidence type="ECO:0000313" key="7">
    <source>
        <dbReference type="Proteomes" id="UP000315949"/>
    </source>
</evidence>
<feature type="domain" description="GGDEF" evidence="5">
    <location>
        <begin position="241"/>
        <end position="368"/>
    </location>
</feature>
<feature type="transmembrane region" description="Helical" evidence="4">
    <location>
        <begin position="40"/>
        <end position="58"/>
    </location>
</feature>
<protein>
    <recommendedName>
        <fullName evidence="2">diguanylate cyclase</fullName>
        <ecNumber evidence="2">2.7.7.65</ecNumber>
    </recommendedName>
</protein>
<dbReference type="GO" id="GO:0052621">
    <property type="term" value="F:diguanylate cyclase activity"/>
    <property type="evidence" value="ECO:0007669"/>
    <property type="project" value="UniProtKB-EC"/>
</dbReference>
<name>A0A5C5U2D8_9GAMM</name>
<feature type="transmembrane region" description="Helical" evidence="4">
    <location>
        <begin position="149"/>
        <end position="167"/>
    </location>
</feature>
<dbReference type="SMART" id="SM00267">
    <property type="entry name" value="GGDEF"/>
    <property type="match status" value="1"/>
</dbReference>
<dbReference type="EMBL" id="VOHE01000002">
    <property type="protein sequence ID" value="TWT20523.1"/>
    <property type="molecule type" value="Genomic_DNA"/>
</dbReference>
<dbReference type="OrthoDB" id="9803824at2"/>
<keyword evidence="7" id="KW-1185">Reference proteome</keyword>
<sequence length="381" mass="41221">MVDGRKGMAAAWKHALDGQLAGLSGAERRSLFAYAYRNTAASRTALTFGLPLLFVIGWTRDYAVSPALAMDSLPRRLLLFWLLVAMALVMRSRLGAVWRETALVAYACVFSAGIAMTTLAEPERMSLTHVAAVLTTIIILPFALHRATAAAVVVVFSLPLFAMLRVLDADTSLFAAYAGFLLVGVGIGLGHRRVWLDTALDVFRLRKRLLARIHVDSLTGLLNREGWETRAARAFDQAMAARRPVALAYLDHFKRTNDTFGHAVGDQLLRAIAATLRSHCSAGELVARVGGEEFVVLLPGADEDAVFAFAERIRHAVAALPGPFSSSVSCGVARHRPGETLEQLVARADAAMLEAKRRGRNMVLRAESRVPTFSEDAGSGA</sequence>
<evidence type="ECO:0000256" key="2">
    <source>
        <dbReference type="ARBA" id="ARBA00012528"/>
    </source>
</evidence>
<dbReference type="InterPro" id="IPR029787">
    <property type="entry name" value="Nucleotide_cyclase"/>
</dbReference>
<keyword evidence="4" id="KW-0472">Membrane</keyword>
<evidence type="ECO:0000313" key="6">
    <source>
        <dbReference type="EMBL" id="TWT20523.1"/>
    </source>
</evidence>
<feature type="transmembrane region" description="Helical" evidence="4">
    <location>
        <begin position="126"/>
        <end position="144"/>
    </location>
</feature>
<organism evidence="6 7">
    <name type="scientific">Luteimonas wenzhouensis</name>
    <dbReference type="NCBI Taxonomy" id="2599615"/>
    <lineage>
        <taxon>Bacteria</taxon>
        <taxon>Pseudomonadati</taxon>
        <taxon>Pseudomonadota</taxon>
        <taxon>Gammaproteobacteria</taxon>
        <taxon>Lysobacterales</taxon>
        <taxon>Lysobacteraceae</taxon>
        <taxon>Luteimonas</taxon>
    </lineage>
</organism>
<evidence type="ECO:0000256" key="3">
    <source>
        <dbReference type="ARBA" id="ARBA00034247"/>
    </source>
</evidence>
<evidence type="ECO:0000256" key="4">
    <source>
        <dbReference type="SAM" id="Phobius"/>
    </source>
</evidence>
<comment type="catalytic activity">
    <reaction evidence="3">
        <text>2 GTP = 3',3'-c-di-GMP + 2 diphosphate</text>
        <dbReference type="Rhea" id="RHEA:24898"/>
        <dbReference type="ChEBI" id="CHEBI:33019"/>
        <dbReference type="ChEBI" id="CHEBI:37565"/>
        <dbReference type="ChEBI" id="CHEBI:58805"/>
        <dbReference type="EC" id="2.7.7.65"/>
    </reaction>
</comment>
<dbReference type="FunFam" id="3.30.70.270:FF:000001">
    <property type="entry name" value="Diguanylate cyclase domain protein"/>
    <property type="match status" value="1"/>
</dbReference>
<feature type="transmembrane region" description="Helical" evidence="4">
    <location>
        <begin position="103"/>
        <end position="120"/>
    </location>
</feature>
<dbReference type="NCBIfam" id="TIGR00254">
    <property type="entry name" value="GGDEF"/>
    <property type="match status" value="1"/>
</dbReference>
<feature type="transmembrane region" description="Helical" evidence="4">
    <location>
        <begin position="173"/>
        <end position="190"/>
    </location>
</feature>
<gene>
    <name evidence="6" type="ORF">FQY79_04060</name>
</gene>
<proteinExistence type="predicted"/>
<dbReference type="PANTHER" id="PTHR45138:SF9">
    <property type="entry name" value="DIGUANYLATE CYCLASE DGCM-RELATED"/>
    <property type="match status" value="1"/>
</dbReference>
<evidence type="ECO:0000256" key="1">
    <source>
        <dbReference type="ARBA" id="ARBA00001946"/>
    </source>
</evidence>
<dbReference type="PANTHER" id="PTHR45138">
    <property type="entry name" value="REGULATORY COMPONENTS OF SENSORY TRANSDUCTION SYSTEM"/>
    <property type="match status" value="1"/>
</dbReference>
<dbReference type="Gene3D" id="3.30.70.270">
    <property type="match status" value="1"/>
</dbReference>
<accession>A0A5C5U2D8</accession>